<evidence type="ECO:0000313" key="1">
    <source>
        <dbReference type="EMBL" id="CAB5378714.1"/>
    </source>
</evidence>
<organism evidence="1 2">
    <name type="scientific">Rhizophagus irregularis</name>
    <dbReference type="NCBI Taxonomy" id="588596"/>
    <lineage>
        <taxon>Eukaryota</taxon>
        <taxon>Fungi</taxon>
        <taxon>Fungi incertae sedis</taxon>
        <taxon>Mucoromycota</taxon>
        <taxon>Glomeromycotina</taxon>
        <taxon>Glomeromycetes</taxon>
        <taxon>Glomerales</taxon>
        <taxon>Glomeraceae</taxon>
        <taxon>Rhizophagus</taxon>
    </lineage>
</organism>
<accession>A0A915ZLC8</accession>
<protein>
    <submittedName>
        <fullName evidence="1">Uncharacterized protein</fullName>
    </submittedName>
</protein>
<comment type="caution">
    <text evidence="1">The sequence shown here is derived from an EMBL/GenBank/DDBJ whole genome shotgun (WGS) entry which is preliminary data.</text>
</comment>
<reference evidence="1" key="1">
    <citation type="submission" date="2020-05" db="EMBL/GenBank/DDBJ databases">
        <authorList>
            <person name="Rincon C."/>
            <person name="Sanders R I."/>
            <person name="Robbins C."/>
            <person name="Chaturvedi A."/>
        </authorList>
    </citation>
    <scope>NUCLEOTIDE SEQUENCE</scope>
    <source>
        <strain evidence="1">CHB12</strain>
    </source>
</reference>
<dbReference type="EMBL" id="CAGKOT010000039">
    <property type="protein sequence ID" value="CAB5378714.1"/>
    <property type="molecule type" value="Genomic_DNA"/>
</dbReference>
<evidence type="ECO:0000313" key="2">
    <source>
        <dbReference type="Proteomes" id="UP000684084"/>
    </source>
</evidence>
<sequence>MKKLQIKININLVISFTAIQSIYLDQNHRYHFHWGVDKIKGERREGEVVDKMEGEGREGEVVDKIKGEGSKGEVVDKMEGEGREGGVVGKIEGEGRKGEVVDKMVYLPKEKVDYSDY</sequence>
<dbReference type="Proteomes" id="UP000684084">
    <property type="component" value="Unassembled WGS sequence"/>
</dbReference>
<name>A0A915ZLC8_9GLOM</name>
<gene>
    <name evidence="1" type="ORF">CHRIB12_LOCUS16336</name>
</gene>
<proteinExistence type="predicted"/>
<dbReference type="AlphaFoldDB" id="A0A915ZLC8"/>